<evidence type="ECO:0000256" key="1">
    <source>
        <dbReference type="ARBA" id="ARBA00005164"/>
    </source>
</evidence>
<dbReference type="OrthoDB" id="9803871at2"/>
<gene>
    <name evidence="10" type="ORF">SA87_07220</name>
</gene>
<name>A0A132N856_HYDSH</name>
<sequence>MVIRKAIIPAAGLGTRFLPATKAMPKEMLPIVDKPTIQYIIEEAVASGIEDIIIVTGKGKRAIEDHFDVSPELEQNLRAKGKWELLEEVVRPTQLADIHYIRQKEPKGLGHAIWSARKFVGDEPFAVLLGDDIVVADKPALRQMIEQYERYRASILGVKPVPREAVSRYGIVAGKELAPRVYAVSHLVEKPPVDAAPSNLAIMGRYILTPRIFEILDDLPPGAGGEIQLTDALARLNEHEAIYAYEFEGTRYDVGEKLGFIQTTIEFALMRDDLRADVLAYLRAVVARESVELKAKSAQAE</sequence>
<evidence type="ECO:0000256" key="6">
    <source>
        <dbReference type="ARBA" id="ARBA00022695"/>
    </source>
</evidence>
<evidence type="ECO:0000313" key="10">
    <source>
        <dbReference type="EMBL" id="OAR04230.1"/>
    </source>
</evidence>
<keyword evidence="11" id="KW-1185">Reference proteome</keyword>
<comment type="caution">
    <text evidence="10">The sequence shown here is derived from an EMBL/GenBank/DDBJ whole genome shotgun (WGS) entry which is preliminary data.</text>
</comment>
<evidence type="ECO:0000313" key="11">
    <source>
        <dbReference type="Proteomes" id="UP000243024"/>
    </source>
</evidence>
<evidence type="ECO:0000256" key="8">
    <source>
        <dbReference type="RuleBase" id="RU361259"/>
    </source>
</evidence>
<dbReference type="GO" id="GO:0006011">
    <property type="term" value="P:UDP-alpha-D-glucose metabolic process"/>
    <property type="evidence" value="ECO:0007669"/>
    <property type="project" value="InterPro"/>
</dbReference>
<accession>A0A132N856</accession>
<dbReference type="EMBL" id="JXBB01000023">
    <property type="protein sequence ID" value="OAR04230.1"/>
    <property type="molecule type" value="Genomic_DNA"/>
</dbReference>
<dbReference type="STRING" id="1484.SA87_07220"/>
<dbReference type="PANTHER" id="PTHR43197">
    <property type="entry name" value="UTP--GLUCOSE-1-PHOSPHATE URIDYLYLTRANSFERASE"/>
    <property type="match status" value="1"/>
</dbReference>
<dbReference type="AlphaFoldDB" id="A0A132N856"/>
<dbReference type="Gene3D" id="3.90.550.10">
    <property type="entry name" value="Spore Coat Polysaccharide Biosynthesis Protein SpsA, Chain A"/>
    <property type="match status" value="1"/>
</dbReference>
<dbReference type="GO" id="GO:0003983">
    <property type="term" value="F:UTP:glucose-1-phosphate uridylyltransferase activity"/>
    <property type="evidence" value="ECO:0007669"/>
    <property type="project" value="UniProtKB-EC"/>
</dbReference>
<dbReference type="NCBIfam" id="TIGR01099">
    <property type="entry name" value="galU"/>
    <property type="match status" value="1"/>
</dbReference>
<dbReference type="InterPro" id="IPR029044">
    <property type="entry name" value="Nucleotide-diphossugar_trans"/>
</dbReference>
<feature type="domain" description="Nucleotidyl transferase" evidence="9">
    <location>
        <begin position="5"/>
        <end position="262"/>
    </location>
</feature>
<evidence type="ECO:0000256" key="3">
    <source>
        <dbReference type="ARBA" id="ARBA00006890"/>
    </source>
</evidence>
<dbReference type="InterPro" id="IPR005835">
    <property type="entry name" value="NTP_transferase_dom"/>
</dbReference>
<evidence type="ECO:0000259" key="9">
    <source>
        <dbReference type="Pfam" id="PF00483"/>
    </source>
</evidence>
<organism evidence="10 11">
    <name type="scientific">Hydrogenibacillus schlegelii</name>
    <name type="common">Bacillus schlegelii</name>
    <dbReference type="NCBI Taxonomy" id="1484"/>
    <lineage>
        <taxon>Bacteria</taxon>
        <taxon>Bacillati</taxon>
        <taxon>Bacillota</taxon>
        <taxon>Bacilli</taxon>
        <taxon>Bacillales</taxon>
        <taxon>Bacillales Family X. Incertae Sedis</taxon>
        <taxon>Hydrogenibacillus</taxon>
    </lineage>
</organism>
<comment type="pathway">
    <text evidence="2">Lipid metabolism.</text>
</comment>
<dbReference type="CDD" id="cd02541">
    <property type="entry name" value="UGPase_prokaryotic"/>
    <property type="match status" value="1"/>
</dbReference>
<evidence type="ECO:0000256" key="2">
    <source>
        <dbReference type="ARBA" id="ARBA00005189"/>
    </source>
</evidence>
<dbReference type="EC" id="2.7.7.9" evidence="4 8"/>
<dbReference type="RefSeq" id="WP_066201594.1">
    <property type="nucleotide sequence ID" value="NZ_CBCSAS010000023.1"/>
</dbReference>
<dbReference type="SUPFAM" id="SSF53448">
    <property type="entry name" value="Nucleotide-diphospho-sugar transferases"/>
    <property type="match status" value="1"/>
</dbReference>
<evidence type="ECO:0000256" key="5">
    <source>
        <dbReference type="ARBA" id="ARBA00022679"/>
    </source>
</evidence>
<keyword evidence="5 8" id="KW-0808">Transferase</keyword>
<evidence type="ECO:0000256" key="4">
    <source>
        <dbReference type="ARBA" id="ARBA00012415"/>
    </source>
</evidence>
<dbReference type="FunFam" id="3.90.550.10:FF:000045">
    <property type="entry name" value="UTP--glucose-1-phosphate uridylyltransferase"/>
    <property type="match status" value="1"/>
</dbReference>
<dbReference type="PANTHER" id="PTHR43197:SF1">
    <property type="entry name" value="UTP--GLUCOSE-1-PHOSPHATE URIDYLYLTRANSFERASE"/>
    <property type="match status" value="1"/>
</dbReference>
<comment type="pathway">
    <text evidence="1">Glycolipid metabolism; diglucosyl-diacylglycerol biosynthesis.</text>
</comment>
<comment type="catalytic activity">
    <reaction evidence="7 8">
        <text>alpha-D-glucose 1-phosphate + UTP + H(+) = UDP-alpha-D-glucose + diphosphate</text>
        <dbReference type="Rhea" id="RHEA:19889"/>
        <dbReference type="ChEBI" id="CHEBI:15378"/>
        <dbReference type="ChEBI" id="CHEBI:33019"/>
        <dbReference type="ChEBI" id="CHEBI:46398"/>
        <dbReference type="ChEBI" id="CHEBI:58601"/>
        <dbReference type="ChEBI" id="CHEBI:58885"/>
        <dbReference type="EC" id="2.7.7.9"/>
    </reaction>
</comment>
<evidence type="ECO:0000256" key="7">
    <source>
        <dbReference type="ARBA" id="ARBA00048128"/>
    </source>
</evidence>
<reference evidence="10 11" key="1">
    <citation type="submission" date="2015-09" db="EMBL/GenBank/DDBJ databases">
        <title>Draft genome sequence of Hydrogenibacillus schlegelii DSM 2000.</title>
        <authorList>
            <person name="Hemp J."/>
        </authorList>
    </citation>
    <scope>NUCLEOTIDE SEQUENCE [LARGE SCALE GENOMIC DNA]</scope>
    <source>
        <strain evidence="10 11">MA 48</strain>
    </source>
</reference>
<dbReference type="Proteomes" id="UP000243024">
    <property type="component" value="Unassembled WGS sequence"/>
</dbReference>
<dbReference type="Pfam" id="PF00483">
    <property type="entry name" value="NTP_transferase"/>
    <property type="match status" value="1"/>
</dbReference>
<dbReference type="InterPro" id="IPR005771">
    <property type="entry name" value="GalU_uridylyltTrfase_bac/arc"/>
</dbReference>
<comment type="similarity">
    <text evidence="3 8">Belongs to the UDPGP type 2 family.</text>
</comment>
<keyword evidence="6 8" id="KW-0548">Nucleotidyltransferase</keyword>
<protein>
    <recommendedName>
        <fullName evidence="4 8">UTP--glucose-1-phosphate uridylyltransferase</fullName>
        <ecNumber evidence="4 8">2.7.7.9</ecNumber>
    </recommendedName>
    <alternativeName>
        <fullName evidence="8">UDP-glucose pyrophosphorylase</fullName>
    </alternativeName>
</protein>
<proteinExistence type="inferred from homology"/>